<dbReference type="PANTHER" id="PTHR48097:SF9">
    <property type="entry name" value="L-THREONINE ALDOLASE"/>
    <property type="match status" value="1"/>
</dbReference>
<gene>
    <name evidence="7" type="primary">ltaE</name>
    <name evidence="7" type="ORF">GWP43_07045</name>
</gene>
<protein>
    <submittedName>
        <fullName evidence="7">Low-specificity L-threonine aldolase</fullName>
        <ecNumber evidence="7">4.1.2.48</ecNumber>
    </submittedName>
</protein>
<dbReference type="InterPro" id="IPR015422">
    <property type="entry name" value="PyrdxlP-dep_Trfase_small"/>
</dbReference>
<dbReference type="PANTHER" id="PTHR48097">
    <property type="entry name" value="L-THREONINE ALDOLASE-RELATED"/>
    <property type="match status" value="1"/>
</dbReference>
<dbReference type="GO" id="GO:0006567">
    <property type="term" value="P:L-threonine catabolic process"/>
    <property type="evidence" value="ECO:0007669"/>
    <property type="project" value="TreeGrafter"/>
</dbReference>
<dbReference type="NCBIfam" id="NF041359">
    <property type="entry name" value="GntG_guanitoxin"/>
    <property type="match status" value="1"/>
</dbReference>
<dbReference type="RefSeq" id="WP_162663571.1">
    <property type="nucleotide sequence ID" value="NZ_CP048020.1"/>
</dbReference>
<dbReference type="InterPro" id="IPR001597">
    <property type="entry name" value="ArAA_b-elim_lyase/Thr_aldolase"/>
</dbReference>
<dbReference type="EMBL" id="CP048020">
    <property type="protein sequence ID" value="QHX43242.1"/>
    <property type="molecule type" value="Genomic_DNA"/>
</dbReference>
<dbReference type="GO" id="GO:0005829">
    <property type="term" value="C:cytosol"/>
    <property type="evidence" value="ECO:0007669"/>
    <property type="project" value="TreeGrafter"/>
</dbReference>
<evidence type="ECO:0000313" key="7">
    <source>
        <dbReference type="EMBL" id="QHX43242.1"/>
    </source>
</evidence>
<evidence type="ECO:0000256" key="4">
    <source>
        <dbReference type="ARBA" id="ARBA00023239"/>
    </source>
</evidence>
<comment type="similarity">
    <text evidence="2">Belongs to the threonine aldolase family.</text>
</comment>
<feature type="domain" description="Aromatic amino acid beta-eliminating lyase/threonine aldolase" evidence="6">
    <location>
        <begin position="5"/>
        <end position="287"/>
    </location>
</feature>
<dbReference type="NCBIfam" id="NF007825">
    <property type="entry name" value="PRK10534.1"/>
    <property type="match status" value="1"/>
</dbReference>
<dbReference type="KEGG" id="trz:GWP43_07045"/>
<feature type="modified residue" description="N6-(pyridoxal phosphate)lysine" evidence="5">
    <location>
        <position position="200"/>
    </location>
</feature>
<sequence length="344" mass="38545">MNYIDLRSDTVTWPTDAMREAMAKAPVGDDVYEDDPTVKELEQYAASITAKEAALFVPSGVFGNQLALFTHCPRGSEVILDDQCHIVQHESGAASIIAGVQLRTIDAQGSILLPGAIEPRVRIGDDIHEPSTSLICLENAHSNGKVFSVEQMEQVRRCANRHHIPIHLDGARLFNAAVSLGIEAKELTRHVDSVMFCLSKGLCAPVGSILAGSRKFIDQARRNRKIMGGGLRQAGILAAAGLIALKEMRYRLDTDHQHAGMLEKLLNDIDKIEIAHDRRDINFVFFQNKEDTKLDTEAFVEYMHEKNILINPCDRDGYFRLTTHYWITKEHIQYIADTMKEFYA</sequence>
<accession>A0A6P1Y2U2</accession>
<dbReference type="InterPro" id="IPR015424">
    <property type="entry name" value="PyrdxlP-dep_Trfase"/>
</dbReference>
<evidence type="ECO:0000259" key="6">
    <source>
        <dbReference type="Pfam" id="PF01212"/>
    </source>
</evidence>
<dbReference type="AlphaFoldDB" id="A0A6P1Y2U2"/>
<dbReference type="Pfam" id="PF01212">
    <property type="entry name" value="Beta_elim_lyase"/>
    <property type="match status" value="1"/>
</dbReference>
<dbReference type="CDD" id="cd06502">
    <property type="entry name" value="TA_like"/>
    <property type="match status" value="1"/>
</dbReference>
<dbReference type="SUPFAM" id="SSF53383">
    <property type="entry name" value="PLP-dependent transferases"/>
    <property type="match status" value="1"/>
</dbReference>
<dbReference type="Gene3D" id="3.40.640.10">
    <property type="entry name" value="Type I PLP-dependent aspartate aminotransferase-like (Major domain)"/>
    <property type="match status" value="1"/>
</dbReference>
<evidence type="ECO:0000256" key="3">
    <source>
        <dbReference type="ARBA" id="ARBA00022898"/>
    </source>
</evidence>
<dbReference type="InterPro" id="IPR023603">
    <property type="entry name" value="Low_specificity_L-TA-like"/>
</dbReference>
<dbReference type="Proteomes" id="UP000464374">
    <property type="component" value="Chromosome"/>
</dbReference>
<proteinExistence type="inferred from homology"/>
<dbReference type="FunFam" id="3.40.640.10:FF:000030">
    <property type="entry name" value="Low-specificity L-threonine aldolase"/>
    <property type="match status" value="1"/>
</dbReference>
<evidence type="ECO:0000256" key="2">
    <source>
        <dbReference type="ARBA" id="ARBA00006966"/>
    </source>
</evidence>
<dbReference type="Gene3D" id="3.90.1150.10">
    <property type="entry name" value="Aspartate Aminotransferase, domain 1"/>
    <property type="match status" value="1"/>
</dbReference>
<dbReference type="EC" id="4.1.2.48" evidence="7"/>
<evidence type="ECO:0000256" key="1">
    <source>
        <dbReference type="ARBA" id="ARBA00001933"/>
    </source>
</evidence>
<name>A0A6P1Y2U2_9SPIR</name>
<dbReference type="InterPro" id="IPR015421">
    <property type="entry name" value="PyrdxlP-dep_Trfase_major"/>
</dbReference>
<dbReference type="PIRSF" id="PIRSF017617">
    <property type="entry name" value="Thr_aldolase"/>
    <property type="match status" value="1"/>
</dbReference>
<keyword evidence="3" id="KW-0663">Pyridoxal phosphate</keyword>
<reference evidence="7 8" key="1">
    <citation type="submission" date="2020-01" db="EMBL/GenBank/DDBJ databases">
        <title>Complete genome sequence of a human oral phylogroup 1 Treponema sp. strain ATCC 700766, originally isolated from periodontitis dental plaque.</title>
        <authorList>
            <person name="Chan Y."/>
            <person name="Huo Y.-B."/>
            <person name="Yu X.-L."/>
            <person name="Zeng H."/>
            <person name="Leung W.-K."/>
            <person name="Watt R.M."/>
        </authorList>
    </citation>
    <scope>NUCLEOTIDE SEQUENCE [LARGE SCALE GENOMIC DNA]</scope>
    <source>
        <strain evidence="7 8">OMZ 804</strain>
    </source>
</reference>
<dbReference type="GO" id="GO:0006545">
    <property type="term" value="P:glycine biosynthetic process"/>
    <property type="evidence" value="ECO:0007669"/>
    <property type="project" value="TreeGrafter"/>
</dbReference>
<dbReference type="GO" id="GO:0008732">
    <property type="term" value="F:L-allo-threonine aldolase activity"/>
    <property type="evidence" value="ECO:0007669"/>
    <property type="project" value="TreeGrafter"/>
</dbReference>
<evidence type="ECO:0000256" key="5">
    <source>
        <dbReference type="PIRSR" id="PIRSR017617-1"/>
    </source>
</evidence>
<keyword evidence="4 7" id="KW-0456">Lyase</keyword>
<organism evidence="7 8">
    <name type="scientific">Treponema vincentii</name>
    <dbReference type="NCBI Taxonomy" id="69710"/>
    <lineage>
        <taxon>Bacteria</taxon>
        <taxon>Pseudomonadati</taxon>
        <taxon>Spirochaetota</taxon>
        <taxon>Spirochaetia</taxon>
        <taxon>Spirochaetales</taxon>
        <taxon>Treponemataceae</taxon>
        <taxon>Treponema</taxon>
    </lineage>
</organism>
<evidence type="ECO:0000313" key="8">
    <source>
        <dbReference type="Proteomes" id="UP000464374"/>
    </source>
</evidence>
<comment type="cofactor">
    <cofactor evidence="1">
        <name>pyridoxal 5'-phosphate</name>
        <dbReference type="ChEBI" id="CHEBI:597326"/>
    </cofactor>
</comment>